<reference evidence="1 2" key="1">
    <citation type="journal article" date="2021" name="Hortic Res">
        <title>High-quality reference genome and annotation aids understanding of berry development for evergreen blueberry (Vaccinium darrowii).</title>
        <authorList>
            <person name="Yu J."/>
            <person name="Hulse-Kemp A.M."/>
            <person name="Babiker E."/>
            <person name="Staton M."/>
        </authorList>
    </citation>
    <scope>NUCLEOTIDE SEQUENCE [LARGE SCALE GENOMIC DNA]</scope>
    <source>
        <strain evidence="2">cv. NJ 8807/NJ 8810</strain>
        <tissue evidence="1">Young leaf</tissue>
    </source>
</reference>
<accession>A0ACB7ZHL8</accession>
<sequence length="555" mass="61532">MTIKTKNEREDKEGYVCLPPVFNGFKSAVRTRGNTITFDDVITMLYGEDLQLSQESVTEPDVTSVLVATHGNTTGQKMINTTADQSALQRVNVPMFTQYDANAQSQNSQQSFMPQQQYFQMSRNSGKGRGFRGGRYFKDPCAICGKHNHTTNYCYHKNQPPQFDQSSSQWKPGSYQMYPWMYPTPSGYSVPQHFQMSGAMNGFSVTQPYQNSGGMFQSVAPANLGNYGTRNAIGHRQGVSQFGTAPQAHFTGAYQLPYMVPSTSEVSSGVSMSTQPASSGGISQQSFVPSYGGMSPQPWYFDSGATHHITNSLQNLNIAQPVAYGEGIMVGNGSQLPVTHTGQETIDQNLLVMSSRKKICKDQMEFNAPTSHHHLLLLLLRLLLLLVLAYLPFAMANTASKDPLKPGPPDKNIKDEDYTGLSNMFELTEEASVGQNKAQSCGVPELQCKVCKPCPPVFECPSTFQPETFKELKNDLGPVIRQRLMELLEKTRIVESAFEVVHTINMLKLLDESNSEFNVVREHMHNGAQRLREASQKLLGKKLQPQYVPQNKAAA</sequence>
<dbReference type="Proteomes" id="UP000828048">
    <property type="component" value="Chromosome 9"/>
</dbReference>
<name>A0ACB7ZHL8_9ERIC</name>
<evidence type="ECO:0000313" key="1">
    <source>
        <dbReference type="EMBL" id="KAH7865438.1"/>
    </source>
</evidence>
<evidence type="ECO:0000313" key="2">
    <source>
        <dbReference type="Proteomes" id="UP000828048"/>
    </source>
</evidence>
<protein>
    <submittedName>
        <fullName evidence="1">Uncharacterized protein</fullName>
    </submittedName>
</protein>
<proteinExistence type="predicted"/>
<organism evidence="1 2">
    <name type="scientific">Vaccinium darrowii</name>
    <dbReference type="NCBI Taxonomy" id="229202"/>
    <lineage>
        <taxon>Eukaryota</taxon>
        <taxon>Viridiplantae</taxon>
        <taxon>Streptophyta</taxon>
        <taxon>Embryophyta</taxon>
        <taxon>Tracheophyta</taxon>
        <taxon>Spermatophyta</taxon>
        <taxon>Magnoliopsida</taxon>
        <taxon>eudicotyledons</taxon>
        <taxon>Gunneridae</taxon>
        <taxon>Pentapetalae</taxon>
        <taxon>asterids</taxon>
        <taxon>Ericales</taxon>
        <taxon>Ericaceae</taxon>
        <taxon>Vaccinioideae</taxon>
        <taxon>Vaccinieae</taxon>
        <taxon>Vaccinium</taxon>
    </lineage>
</organism>
<comment type="caution">
    <text evidence="1">The sequence shown here is derived from an EMBL/GenBank/DDBJ whole genome shotgun (WGS) entry which is preliminary data.</text>
</comment>
<dbReference type="EMBL" id="CM037159">
    <property type="protein sequence ID" value="KAH7865438.1"/>
    <property type="molecule type" value="Genomic_DNA"/>
</dbReference>
<gene>
    <name evidence="1" type="ORF">Vadar_006720</name>
</gene>
<keyword evidence="2" id="KW-1185">Reference proteome</keyword>